<evidence type="ECO:0000256" key="1">
    <source>
        <dbReference type="ARBA" id="ARBA00022737"/>
    </source>
</evidence>
<gene>
    <name evidence="4" type="ORF">D3P09_21300</name>
</gene>
<dbReference type="PANTHER" id="PTHR45527:SF1">
    <property type="entry name" value="FATTY ACID SYNTHASE"/>
    <property type="match status" value="1"/>
</dbReference>
<dbReference type="Pfam" id="PF00501">
    <property type="entry name" value="AMP-binding"/>
    <property type="match status" value="1"/>
</dbReference>
<proteinExistence type="predicted"/>
<dbReference type="GO" id="GO:0031177">
    <property type="term" value="F:phosphopantetheine binding"/>
    <property type="evidence" value="ECO:0007669"/>
    <property type="project" value="TreeGrafter"/>
</dbReference>
<sequence length="552" mass="62681">MFQVAFRENLLRRKHSCPKAESFTRTSFVRGGKEMTSLEVFYKRVLTQPDHIALCWNDKHYTYSELYKECVRAATILSSHVTKGSRICLHMHKSDRYLIMMYACIMTGIIYVPIDPKSPRERAHFIANDSQADLVFIDDKTKQYWVDPETAIPNVIDLYHFLNVDIPVADPAVYIQNNVEDDGLALILYTSGSTGQPKGVMLTHENLNVFILWALDYFSLTSEDRIALLSPFHFDLSLFDIFVGLGGGCTLFLVEEATSIMPEAIYRFLNINSITVIYTVPTAYLSLIKRSSVRESGLPELKHILSAGETLSPDVLLGLRKIAPGAIIYNMYGPLETNVITSHIVQPGEHLKSDIPIGHKWDRISGAKIFIVDENKKVIENPNTEGEIWVSGPSVSPGYLNLLDSNKKFDQSLDMNGQTYVCFATGDYGWWDEHDRLHFAGRKDFLIKTRGFRVELGEVERALLRFPEVVEAAVVAVPHSEYSHLLVAHIVFRDAGNKLELLRQYCQTQMLNYMNPKEIIVHDSLPRTSGGKVSRMDLKDISYQAIYDITKR</sequence>
<dbReference type="Proteomes" id="UP000267798">
    <property type="component" value="Unassembled WGS sequence"/>
</dbReference>
<evidence type="ECO:0000259" key="3">
    <source>
        <dbReference type="Pfam" id="PF13193"/>
    </source>
</evidence>
<accession>A0A3A6P9F9</accession>
<dbReference type="AlphaFoldDB" id="A0A3A6P9F9"/>
<dbReference type="GO" id="GO:0044550">
    <property type="term" value="P:secondary metabolite biosynthetic process"/>
    <property type="evidence" value="ECO:0007669"/>
    <property type="project" value="TreeGrafter"/>
</dbReference>
<dbReference type="GO" id="GO:0043041">
    <property type="term" value="P:amino acid activation for nonribosomal peptide biosynthetic process"/>
    <property type="evidence" value="ECO:0007669"/>
    <property type="project" value="TreeGrafter"/>
</dbReference>
<protein>
    <recommendedName>
        <fullName evidence="6">Amino acid adenylation domain-containing protein</fullName>
    </recommendedName>
</protein>
<dbReference type="SUPFAM" id="SSF56801">
    <property type="entry name" value="Acetyl-CoA synthetase-like"/>
    <property type="match status" value="1"/>
</dbReference>
<feature type="domain" description="AMP-dependent synthetase/ligase" evidence="2">
    <location>
        <begin position="43"/>
        <end position="400"/>
    </location>
</feature>
<evidence type="ECO:0008006" key="6">
    <source>
        <dbReference type="Google" id="ProtNLM"/>
    </source>
</evidence>
<dbReference type="PROSITE" id="PS00455">
    <property type="entry name" value="AMP_BINDING"/>
    <property type="match status" value="1"/>
</dbReference>
<name>A0A3A6P9F9_9BACL</name>
<dbReference type="Pfam" id="PF13193">
    <property type="entry name" value="AMP-binding_C"/>
    <property type="match status" value="1"/>
</dbReference>
<dbReference type="Gene3D" id="3.40.50.12780">
    <property type="entry name" value="N-terminal domain of ligase-like"/>
    <property type="match status" value="1"/>
</dbReference>
<keyword evidence="1" id="KW-0677">Repeat</keyword>
<dbReference type="Gene3D" id="3.30.300.30">
    <property type="match status" value="1"/>
</dbReference>
<dbReference type="InterPro" id="IPR042099">
    <property type="entry name" value="ANL_N_sf"/>
</dbReference>
<organism evidence="4 5">
    <name type="scientific">Paenibacillus pinisoli</name>
    <dbReference type="NCBI Taxonomy" id="1276110"/>
    <lineage>
        <taxon>Bacteria</taxon>
        <taxon>Bacillati</taxon>
        <taxon>Bacillota</taxon>
        <taxon>Bacilli</taxon>
        <taxon>Bacillales</taxon>
        <taxon>Paenibacillaceae</taxon>
        <taxon>Paenibacillus</taxon>
    </lineage>
</organism>
<evidence type="ECO:0000259" key="2">
    <source>
        <dbReference type="Pfam" id="PF00501"/>
    </source>
</evidence>
<dbReference type="InterPro" id="IPR045851">
    <property type="entry name" value="AMP-bd_C_sf"/>
</dbReference>
<dbReference type="GO" id="GO:0005737">
    <property type="term" value="C:cytoplasm"/>
    <property type="evidence" value="ECO:0007669"/>
    <property type="project" value="TreeGrafter"/>
</dbReference>
<evidence type="ECO:0000313" key="5">
    <source>
        <dbReference type="Proteomes" id="UP000267798"/>
    </source>
</evidence>
<reference evidence="4 5" key="1">
    <citation type="submission" date="2018-09" db="EMBL/GenBank/DDBJ databases">
        <title>Paenibacillus aracenensis nov. sp. isolated from a cave in southern Spain.</title>
        <authorList>
            <person name="Jurado V."/>
            <person name="Gutierrez-Patricio S."/>
            <person name="Gonzalez-Pimentel J.L."/>
            <person name="Miller A.Z."/>
            <person name="Laiz L."/>
            <person name="Saiz-Jimenez C."/>
        </authorList>
    </citation>
    <scope>NUCLEOTIDE SEQUENCE [LARGE SCALE GENOMIC DNA]</scope>
    <source>
        <strain evidence="4 5">JCM 19203</strain>
    </source>
</reference>
<dbReference type="PANTHER" id="PTHR45527">
    <property type="entry name" value="NONRIBOSOMAL PEPTIDE SYNTHETASE"/>
    <property type="match status" value="1"/>
</dbReference>
<comment type="caution">
    <text evidence="4">The sequence shown here is derived from an EMBL/GenBank/DDBJ whole genome shotgun (WGS) entry which is preliminary data.</text>
</comment>
<evidence type="ECO:0000313" key="4">
    <source>
        <dbReference type="EMBL" id="RJX37522.1"/>
    </source>
</evidence>
<dbReference type="OrthoDB" id="9765680at2"/>
<keyword evidence="5" id="KW-1185">Reference proteome</keyword>
<dbReference type="EMBL" id="QXQB01000005">
    <property type="protein sequence ID" value="RJX37522.1"/>
    <property type="molecule type" value="Genomic_DNA"/>
</dbReference>
<dbReference type="InterPro" id="IPR020845">
    <property type="entry name" value="AMP-binding_CS"/>
</dbReference>
<dbReference type="InterPro" id="IPR025110">
    <property type="entry name" value="AMP-bd_C"/>
</dbReference>
<dbReference type="InterPro" id="IPR000873">
    <property type="entry name" value="AMP-dep_synth/lig_dom"/>
</dbReference>
<feature type="domain" description="AMP-binding enzyme C-terminal" evidence="3">
    <location>
        <begin position="458"/>
        <end position="532"/>
    </location>
</feature>